<proteinExistence type="predicted"/>
<feature type="region of interest" description="Disordered" evidence="1">
    <location>
        <begin position="173"/>
        <end position="209"/>
    </location>
</feature>
<feature type="compositionally biased region" description="Pro residues" evidence="1">
    <location>
        <begin position="193"/>
        <end position="209"/>
    </location>
</feature>
<gene>
    <name evidence="3" type="ORF">N658DRAFT_507961</name>
</gene>
<evidence type="ECO:0000256" key="2">
    <source>
        <dbReference type="SAM" id="Phobius"/>
    </source>
</evidence>
<keyword evidence="4" id="KW-1185">Reference proteome</keyword>
<dbReference type="AlphaFoldDB" id="A0AAN6Q1Y2"/>
<evidence type="ECO:0000313" key="4">
    <source>
        <dbReference type="Proteomes" id="UP001305647"/>
    </source>
</evidence>
<keyword evidence="2" id="KW-1133">Transmembrane helix</keyword>
<reference evidence="3" key="1">
    <citation type="journal article" date="2023" name="Mol. Phylogenet. Evol.">
        <title>Genome-scale phylogeny and comparative genomics of the fungal order Sordariales.</title>
        <authorList>
            <person name="Hensen N."/>
            <person name="Bonometti L."/>
            <person name="Westerberg I."/>
            <person name="Brannstrom I.O."/>
            <person name="Guillou S."/>
            <person name="Cros-Aarteil S."/>
            <person name="Calhoun S."/>
            <person name="Haridas S."/>
            <person name="Kuo A."/>
            <person name="Mondo S."/>
            <person name="Pangilinan J."/>
            <person name="Riley R."/>
            <person name="LaButti K."/>
            <person name="Andreopoulos B."/>
            <person name="Lipzen A."/>
            <person name="Chen C."/>
            <person name="Yan M."/>
            <person name="Daum C."/>
            <person name="Ng V."/>
            <person name="Clum A."/>
            <person name="Steindorff A."/>
            <person name="Ohm R.A."/>
            <person name="Martin F."/>
            <person name="Silar P."/>
            <person name="Natvig D.O."/>
            <person name="Lalanne C."/>
            <person name="Gautier V."/>
            <person name="Ament-Velasquez S.L."/>
            <person name="Kruys A."/>
            <person name="Hutchinson M.I."/>
            <person name="Powell A.J."/>
            <person name="Barry K."/>
            <person name="Miller A.N."/>
            <person name="Grigoriev I.V."/>
            <person name="Debuchy R."/>
            <person name="Gladieux P."/>
            <person name="Hiltunen Thoren M."/>
            <person name="Johannesson H."/>
        </authorList>
    </citation>
    <scope>NUCLEOTIDE SEQUENCE</scope>
    <source>
        <strain evidence="3">CBS 757.83</strain>
    </source>
</reference>
<reference evidence="3" key="2">
    <citation type="submission" date="2023-05" db="EMBL/GenBank/DDBJ databases">
        <authorList>
            <consortium name="Lawrence Berkeley National Laboratory"/>
            <person name="Steindorff A."/>
            <person name="Hensen N."/>
            <person name="Bonometti L."/>
            <person name="Westerberg I."/>
            <person name="Brannstrom I.O."/>
            <person name="Guillou S."/>
            <person name="Cros-Aarteil S."/>
            <person name="Calhoun S."/>
            <person name="Haridas S."/>
            <person name="Kuo A."/>
            <person name="Mondo S."/>
            <person name="Pangilinan J."/>
            <person name="Riley R."/>
            <person name="Labutti K."/>
            <person name="Andreopoulos B."/>
            <person name="Lipzen A."/>
            <person name="Chen C."/>
            <person name="Yanf M."/>
            <person name="Daum C."/>
            <person name="Ng V."/>
            <person name="Clum A."/>
            <person name="Ohm R."/>
            <person name="Martin F."/>
            <person name="Silar P."/>
            <person name="Natvig D."/>
            <person name="Lalanne C."/>
            <person name="Gautier V."/>
            <person name="Ament-Velasquez S.L."/>
            <person name="Kruys A."/>
            <person name="Hutchinson M.I."/>
            <person name="Powell A.J."/>
            <person name="Barry K."/>
            <person name="Miller A.N."/>
            <person name="Grigoriev I.V."/>
            <person name="Debuchy R."/>
            <person name="Gladieux P."/>
            <person name="Thoren M.H."/>
            <person name="Johannesson H."/>
        </authorList>
    </citation>
    <scope>NUCLEOTIDE SEQUENCE</scope>
    <source>
        <strain evidence="3">CBS 757.83</strain>
    </source>
</reference>
<feature type="transmembrane region" description="Helical" evidence="2">
    <location>
        <begin position="57"/>
        <end position="76"/>
    </location>
</feature>
<organism evidence="3 4">
    <name type="scientific">Parathielavia hyrcaniae</name>
    <dbReference type="NCBI Taxonomy" id="113614"/>
    <lineage>
        <taxon>Eukaryota</taxon>
        <taxon>Fungi</taxon>
        <taxon>Dikarya</taxon>
        <taxon>Ascomycota</taxon>
        <taxon>Pezizomycotina</taxon>
        <taxon>Sordariomycetes</taxon>
        <taxon>Sordariomycetidae</taxon>
        <taxon>Sordariales</taxon>
        <taxon>Chaetomiaceae</taxon>
        <taxon>Parathielavia</taxon>
    </lineage>
</organism>
<dbReference type="EMBL" id="MU863642">
    <property type="protein sequence ID" value="KAK4100220.1"/>
    <property type="molecule type" value="Genomic_DNA"/>
</dbReference>
<sequence>MGSQGLLAVGVPPQPLWLLYIKIAVFVLSIIILALGAYSLSITAGYYPGGDPGGLDVFVGLFSMITYGGAAAIEIWSPALFYRIAALVLYILSIIFWLSAWAFSASIASVFLGSYYGSRLGGVYQSYGGALAGCAGLGAVVWVLTIVHLVFFIRACIMDTTAPGQAELGQVKPEAAPQQYAQQPYPVAQQPQQPYPQQPYPQQQPYPAQ</sequence>
<protein>
    <recommendedName>
        <fullName evidence="5">MARVEL domain-containing protein</fullName>
    </recommendedName>
</protein>
<evidence type="ECO:0000256" key="1">
    <source>
        <dbReference type="SAM" id="MobiDB-lite"/>
    </source>
</evidence>
<accession>A0AAN6Q1Y2</accession>
<keyword evidence="2" id="KW-0812">Transmembrane</keyword>
<comment type="caution">
    <text evidence="3">The sequence shown here is derived from an EMBL/GenBank/DDBJ whole genome shotgun (WGS) entry which is preliminary data.</text>
</comment>
<feature type="transmembrane region" description="Helical" evidence="2">
    <location>
        <begin position="16"/>
        <end position="37"/>
    </location>
</feature>
<feature type="compositionally biased region" description="Low complexity" evidence="1">
    <location>
        <begin position="175"/>
        <end position="192"/>
    </location>
</feature>
<evidence type="ECO:0000313" key="3">
    <source>
        <dbReference type="EMBL" id="KAK4100220.1"/>
    </source>
</evidence>
<feature type="transmembrane region" description="Helical" evidence="2">
    <location>
        <begin position="127"/>
        <end position="153"/>
    </location>
</feature>
<feature type="transmembrane region" description="Helical" evidence="2">
    <location>
        <begin position="88"/>
        <end position="115"/>
    </location>
</feature>
<keyword evidence="2" id="KW-0472">Membrane</keyword>
<evidence type="ECO:0008006" key="5">
    <source>
        <dbReference type="Google" id="ProtNLM"/>
    </source>
</evidence>
<dbReference type="PANTHER" id="PTHR37451:SF4">
    <property type="entry name" value="MARVEL DOMAIN-CONTAINING PROTEIN"/>
    <property type="match status" value="1"/>
</dbReference>
<name>A0AAN6Q1Y2_9PEZI</name>
<dbReference type="Proteomes" id="UP001305647">
    <property type="component" value="Unassembled WGS sequence"/>
</dbReference>
<dbReference type="PANTHER" id="PTHR37451">
    <property type="entry name" value="MARVEL DOMAIN"/>
    <property type="match status" value="1"/>
</dbReference>